<comment type="caution">
    <text evidence="4">The sequence shown here is derived from an EMBL/GenBank/DDBJ whole genome shotgun (WGS) entry which is preliminary data.</text>
</comment>
<dbReference type="PROSITE" id="PS51257">
    <property type="entry name" value="PROKAR_LIPOPROTEIN"/>
    <property type="match status" value="1"/>
</dbReference>
<evidence type="ECO:0000259" key="3">
    <source>
        <dbReference type="Pfam" id="PF25917"/>
    </source>
</evidence>
<dbReference type="InterPro" id="IPR050465">
    <property type="entry name" value="UPF0194_transport"/>
</dbReference>
<feature type="domain" description="Multidrug resistance protein MdtA-like barrel-sandwich hybrid" evidence="3">
    <location>
        <begin position="37"/>
        <end position="216"/>
    </location>
</feature>
<gene>
    <name evidence="4" type="primary">macA_9</name>
    <name evidence="4" type="ORF">GALL_87730</name>
</gene>
<keyword evidence="2" id="KW-0175">Coiled coil</keyword>
<dbReference type="Gene3D" id="1.10.287.470">
    <property type="entry name" value="Helix hairpin bin"/>
    <property type="match status" value="2"/>
</dbReference>
<dbReference type="SUPFAM" id="SSF111369">
    <property type="entry name" value="HlyD-like secretion proteins"/>
    <property type="match status" value="2"/>
</dbReference>
<dbReference type="PANTHER" id="PTHR32347">
    <property type="entry name" value="EFFLUX SYSTEM COMPONENT YKNX-RELATED"/>
    <property type="match status" value="1"/>
</dbReference>
<evidence type="ECO:0000256" key="1">
    <source>
        <dbReference type="ARBA" id="ARBA00004196"/>
    </source>
</evidence>
<name>A0A1J5TAJ9_9ZZZZ</name>
<dbReference type="EMBL" id="MLJW01000028">
    <property type="protein sequence ID" value="OIR09166.1"/>
    <property type="molecule type" value="Genomic_DNA"/>
</dbReference>
<dbReference type="PANTHER" id="PTHR32347:SF23">
    <property type="entry name" value="BLL5650 PROTEIN"/>
    <property type="match status" value="1"/>
</dbReference>
<dbReference type="Gene3D" id="2.40.50.100">
    <property type="match status" value="2"/>
</dbReference>
<dbReference type="AlphaFoldDB" id="A0A1J5TAJ9"/>
<reference evidence="4" key="1">
    <citation type="submission" date="2016-10" db="EMBL/GenBank/DDBJ databases">
        <title>Sequence of Gallionella enrichment culture.</title>
        <authorList>
            <person name="Poehlein A."/>
            <person name="Muehling M."/>
            <person name="Daniel R."/>
        </authorList>
    </citation>
    <scope>NUCLEOTIDE SEQUENCE</scope>
</reference>
<dbReference type="InterPro" id="IPR058625">
    <property type="entry name" value="MdtA-like_BSH"/>
</dbReference>
<evidence type="ECO:0000313" key="4">
    <source>
        <dbReference type="EMBL" id="OIR09166.1"/>
    </source>
</evidence>
<dbReference type="Pfam" id="PF25917">
    <property type="entry name" value="BSH_RND"/>
    <property type="match status" value="1"/>
</dbReference>
<sequence>MKRILLLACLALTACHDDQNIVQGYAEGDFLRLGATSGGRIATLRVDKGQRVAAGQLLFTLDDGAEQARLAEAQAKTQQARASRDNLLTGKRALEIRAIAAQRDQAAADLALAEIQLRRQAVLIRSGDTAQASLDNARAAVKRDQARVAELEASLAFAHQGGRSAEIRSADAAVTAAEAAEADAAWALEQRRVTAPEAGEVQDVLFRPGEVVAADQGVISLLPPGNIKLRFYLGPERIGALKPGRRLQVACSGCPAGLSAHVSYVAPDASYAPPILYSRDNASKLVFLVEARPDGDAARFRPGQPLTLTLPPGAAP</sequence>
<comment type="subcellular location">
    <subcellularLocation>
        <location evidence="1">Cell envelope</location>
    </subcellularLocation>
</comment>
<proteinExistence type="predicted"/>
<accession>A0A1J5TAJ9</accession>
<organism evidence="4">
    <name type="scientific">mine drainage metagenome</name>
    <dbReference type="NCBI Taxonomy" id="410659"/>
    <lineage>
        <taxon>unclassified sequences</taxon>
        <taxon>metagenomes</taxon>
        <taxon>ecological metagenomes</taxon>
    </lineage>
</organism>
<evidence type="ECO:0000256" key="2">
    <source>
        <dbReference type="ARBA" id="ARBA00023054"/>
    </source>
</evidence>
<protein>
    <submittedName>
        <fullName evidence="4">Macrolide export protein MacA</fullName>
    </submittedName>
</protein>
<dbReference type="GO" id="GO:0030313">
    <property type="term" value="C:cell envelope"/>
    <property type="evidence" value="ECO:0007669"/>
    <property type="project" value="UniProtKB-SubCell"/>
</dbReference>